<reference evidence="2" key="1">
    <citation type="journal article" date="2014" name="Int. J. Syst. Evol. Microbiol.">
        <title>Complete genome sequence of Corynebacterium casei LMG S-19264T (=DSM 44701T), isolated from a smear-ripened cheese.</title>
        <authorList>
            <consortium name="US DOE Joint Genome Institute (JGI-PGF)"/>
            <person name="Walter F."/>
            <person name="Albersmeier A."/>
            <person name="Kalinowski J."/>
            <person name="Ruckert C."/>
        </authorList>
    </citation>
    <scope>NUCLEOTIDE SEQUENCE</scope>
    <source>
        <strain evidence="2">JCM 17820</strain>
    </source>
</reference>
<evidence type="ECO:0000313" key="2">
    <source>
        <dbReference type="EMBL" id="GGO02982.1"/>
    </source>
</evidence>
<keyword evidence="1" id="KW-1133">Transmembrane helix</keyword>
<organism evidence="2 3">
    <name type="scientific">Haloarcula pellucida</name>
    <dbReference type="NCBI Taxonomy" id="1427151"/>
    <lineage>
        <taxon>Archaea</taxon>
        <taxon>Methanobacteriati</taxon>
        <taxon>Methanobacteriota</taxon>
        <taxon>Stenosarchaea group</taxon>
        <taxon>Halobacteria</taxon>
        <taxon>Halobacteriales</taxon>
        <taxon>Haloarculaceae</taxon>
        <taxon>Haloarcula</taxon>
    </lineage>
</organism>
<feature type="transmembrane region" description="Helical" evidence="1">
    <location>
        <begin position="38"/>
        <end position="55"/>
    </location>
</feature>
<keyword evidence="1" id="KW-0812">Transmembrane</keyword>
<comment type="caution">
    <text evidence="2">The sequence shown here is derived from an EMBL/GenBank/DDBJ whole genome shotgun (WGS) entry which is preliminary data.</text>
</comment>
<proteinExistence type="predicted"/>
<feature type="transmembrane region" description="Helical" evidence="1">
    <location>
        <begin position="92"/>
        <end position="113"/>
    </location>
</feature>
<feature type="transmembrane region" description="Helical" evidence="1">
    <location>
        <begin position="119"/>
        <end position="138"/>
    </location>
</feature>
<evidence type="ECO:0008006" key="4">
    <source>
        <dbReference type="Google" id="ProtNLM"/>
    </source>
</evidence>
<reference evidence="2" key="2">
    <citation type="submission" date="2020-09" db="EMBL/GenBank/DDBJ databases">
        <authorList>
            <person name="Sun Q."/>
            <person name="Ohkuma M."/>
        </authorList>
    </citation>
    <scope>NUCLEOTIDE SEQUENCE</scope>
    <source>
        <strain evidence="2">JCM 17820</strain>
    </source>
</reference>
<feature type="transmembrane region" description="Helical" evidence="1">
    <location>
        <begin position="61"/>
        <end position="85"/>
    </location>
</feature>
<dbReference type="AlphaFoldDB" id="A0A830GQ03"/>
<protein>
    <recommendedName>
        <fullName evidence="4">DUF1109 domain-containing protein</fullName>
    </recommendedName>
</protein>
<accession>A0A830GQ03</accession>
<evidence type="ECO:0000256" key="1">
    <source>
        <dbReference type="SAM" id="Phobius"/>
    </source>
</evidence>
<feature type="transmembrane region" description="Helical" evidence="1">
    <location>
        <begin position="150"/>
        <end position="174"/>
    </location>
</feature>
<keyword evidence="3" id="KW-1185">Reference proteome</keyword>
<dbReference type="EMBL" id="BMOU01000007">
    <property type="protein sequence ID" value="GGO02982.1"/>
    <property type="molecule type" value="Genomic_DNA"/>
</dbReference>
<dbReference type="Proteomes" id="UP000605784">
    <property type="component" value="Unassembled WGS sequence"/>
</dbReference>
<gene>
    <name evidence="2" type="ORF">GCM10009030_38170</name>
</gene>
<keyword evidence="1" id="KW-0472">Membrane</keyword>
<name>A0A830GQ03_9EURY</name>
<sequence>MPTSAQGVVIDSEQDSYRRVECVSLLPSMNFDIDSGKLLYALGVVFAAAAFVYFVRDVVFGLSITVKAALLFAAFVAFFVAGVTVQRDVLDVVAFALSGLSYVVFVGYVALRYDPGETGIFLLLALSAALFVALGYALRERGLGLPVRTAAGVVVALVLVSTVLVGVDAVGGGVTYELQTNQSVTVDTPPAHPEARYVETRERIGTMTVTNEFVFTRAMSLPRLQGCLAGVEDVPRRDVWVSYQGSDYNRDDTIAGGVTRQFSVEADIPVDVNQTESTTYTIERGSDCTVDRSSPTLVVNVGEEDLRWD</sequence>
<evidence type="ECO:0000313" key="3">
    <source>
        <dbReference type="Proteomes" id="UP000605784"/>
    </source>
</evidence>